<accession>A0A1A6AGF9</accession>
<dbReference type="GO" id="GO:0005737">
    <property type="term" value="C:cytoplasm"/>
    <property type="evidence" value="ECO:0007669"/>
    <property type="project" value="TreeGrafter"/>
</dbReference>
<dbReference type="EMBL" id="CP144530">
    <property type="protein sequence ID" value="WWC58438.1"/>
    <property type="molecule type" value="Genomic_DNA"/>
</dbReference>
<dbReference type="PANTHER" id="PTHR12400">
    <property type="entry name" value="INOSITOL POLYPHOSPHATE KINASE"/>
    <property type="match status" value="1"/>
</dbReference>
<feature type="compositionally biased region" description="Polar residues" evidence="6">
    <location>
        <begin position="688"/>
        <end position="702"/>
    </location>
</feature>
<keyword evidence="3 4" id="KW-0418">Kinase</keyword>
<feature type="compositionally biased region" description="Low complexity" evidence="6">
    <location>
        <begin position="325"/>
        <end position="336"/>
    </location>
</feature>
<dbReference type="InterPro" id="IPR005522">
    <property type="entry name" value="IPK"/>
</dbReference>
<dbReference type="Pfam" id="PF03770">
    <property type="entry name" value="IPK"/>
    <property type="match status" value="1"/>
</dbReference>
<feature type="region of interest" description="Disordered" evidence="6">
    <location>
        <begin position="321"/>
        <end position="366"/>
    </location>
</feature>
<reference evidence="8" key="3">
    <citation type="submission" date="2024-02" db="EMBL/GenBank/DDBJ databases">
        <title>Comparative genomics of Cryptococcus and Kwoniella reveals pathogenesis evolution and contrasting modes of karyotype evolution via chromosome fusion or intercentromeric recombination.</title>
        <authorList>
            <person name="Coelho M.A."/>
            <person name="David-Palma M."/>
            <person name="Shea T."/>
            <person name="Bowers K."/>
            <person name="McGinley-Smith S."/>
            <person name="Mohammad A.W."/>
            <person name="Gnirke A."/>
            <person name="Yurkov A.M."/>
            <person name="Nowrousian M."/>
            <person name="Sun S."/>
            <person name="Cuomo C.A."/>
            <person name="Heitman J."/>
        </authorList>
    </citation>
    <scope>NUCLEOTIDE SEQUENCE</scope>
    <source>
        <strain evidence="8">CBS 10117</strain>
    </source>
</reference>
<reference evidence="7" key="1">
    <citation type="submission" date="2013-07" db="EMBL/GenBank/DDBJ databases">
        <title>The Genome Sequence of Cryptococcus dejecticola CBS10117.</title>
        <authorList>
            <consortium name="The Broad Institute Genome Sequencing Platform"/>
            <person name="Cuomo C."/>
            <person name="Litvintseva A."/>
            <person name="Chen Y."/>
            <person name="Heitman J."/>
            <person name="Sun S."/>
            <person name="Springer D."/>
            <person name="Dromer F."/>
            <person name="Young S.K."/>
            <person name="Zeng Q."/>
            <person name="Gargeya S."/>
            <person name="Fitzgerald M."/>
            <person name="Abouelleil A."/>
            <person name="Alvarado L."/>
            <person name="Berlin A.M."/>
            <person name="Chapman S.B."/>
            <person name="Dewar J."/>
            <person name="Goldberg J."/>
            <person name="Griggs A."/>
            <person name="Gujja S."/>
            <person name="Hansen M."/>
            <person name="Howarth C."/>
            <person name="Imamovic A."/>
            <person name="Larimer J."/>
            <person name="McCowan C."/>
            <person name="Murphy C."/>
            <person name="Pearson M."/>
            <person name="Priest M."/>
            <person name="Roberts A."/>
            <person name="Saif S."/>
            <person name="Shea T."/>
            <person name="Sykes S."/>
            <person name="Wortman J."/>
            <person name="Nusbaum C."/>
            <person name="Birren B."/>
        </authorList>
    </citation>
    <scope>NUCLEOTIDE SEQUENCE [LARGE SCALE GENOMIC DNA]</scope>
    <source>
        <strain evidence="7">CBS 10117</strain>
    </source>
</reference>
<dbReference type="InterPro" id="IPR038286">
    <property type="entry name" value="IPK_sf"/>
</dbReference>
<dbReference type="KEGG" id="kdj:28964682"/>
<dbReference type="OrthoDB" id="10450682at2759"/>
<evidence type="ECO:0000256" key="6">
    <source>
        <dbReference type="SAM" id="MobiDB-lite"/>
    </source>
</evidence>
<dbReference type="EC" id="2.7.-.-" evidence="4"/>
<evidence type="ECO:0000256" key="1">
    <source>
        <dbReference type="ARBA" id="ARBA00007374"/>
    </source>
</evidence>
<comment type="similarity">
    <text evidence="1 4">Belongs to the inositol phosphokinase (IPK) family.</text>
</comment>
<evidence type="ECO:0000313" key="9">
    <source>
        <dbReference type="Proteomes" id="UP000078595"/>
    </source>
</evidence>
<dbReference type="STRING" id="1296121.A0A1A6AGF9"/>
<name>A0A1A6AGF9_9TREE</name>
<dbReference type="RefSeq" id="XP_018267002.1">
    <property type="nucleotide sequence ID" value="XM_018404348.1"/>
</dbReference>
<dbReference type="GeneID" id="28964682"/>
<feature type="region of interest" description="Disordered" evidence="6">
    <location>
        <begin position="203"/>
        <end position="253"/>
    </location>
</feature>
<dbReference type="GO" id="GO:0016301">
    <property type="term" value="F:kinase activity"/>
    <property type="evidence" value="ECO:0007669"/>
    <property type="project" value="UniProtKB-KW"/>
</dbReference>
<proteinExistence type="inferred from homology"/>
<feature type="compositionally biased region" description="Low complexity" evidence="6">
    <location>
        <begin position="81"/>
        <end position="97"/>
    </location>
</feature>
<feature type="coiled-coil region" evidence="5">
    <location>
        <begin position="772"/>
        <end position="799"/>
    </location>
</feature>
<keyword evidence="2 4" id="KW-0808">Transferase</keyword>
<dbReference type="GO" id="GO:0005634">
    <property type="term" value="C:nucleus"/>
    <property type="evidence" value="ECO:0007669"/>
    <property type="project" value="TreeGrafter"/>
</dbReference>
<dbReference type="EMBL" id="KI894027">
    <property type="protein sequence ID" value="OBR89160.1"/>
    <property type="molecule type" value="Genomic_DNA"/>
</dbReference>
<sequence>MPSPPADRVMELDIAPVFGESMGMGTRKPSDYEEMVDIFDEDGSIMRVPKDEYFASPQWAELPQGLNYEPDQSKKGCNSRTSDYTIPTSTSSSTPDRLTTKNLLRYNHSGSSLATLRPVRDGLNQNEYEDDAMSMSMSIPDMESDDEADYGSTDSVSMLNTPGDEIANLVLMDPSASAGWENSANEPVKPSVRINDQVAIRRMSDDTDDSPQTQDDIDDDVFSGWPRESHFNNNDDEEDESSIRNGPPSWVLGNTEFETGGGHGMSVSPDGSRIIKPTHDGELEFYARIESDDPPLRALAPLVPHYYGAFNRCLPVSTDTEAKTSLLHHQSQSQSQRHPTGHSVSKNRDAKVMRPRLTRRGNTSDGLTNTIILENLKQGFKPDTISEFDLKLGREMVDPYAPDSTPYKISRMAQQVEESTSSSHAIRLVWASTAIKDLDTGEYTQVKTDKNYGKTLKRGAGADDLERANNEDLNDAFVRLFPSPGDTIEPKGDASKTAGQGCAAYDDRDNCVEKYYQDFKITNENNLDYFSIPTTNRWNPRQSQTQDETNWLFPNPKTEEFVRSQELEYAKRQIAFDRGIDILRPDMKDLSTLNKQKDQISDTIITMKGIKRSLEGMKDTLSGVWWRFKGSSVYVVHGEVDEARSRRTNLNEDQFEAYCELVNTQSAVSSANQYHEQRRGRVRKRSMNTDTQTHAASATNQYHEQRRGRVRKRSMNTDTQTHAASATLPEFKYFSPFHYGTHRSKVRLIDFARTHRDVGPDTDFIEGVTNTITLLDHRMDTLSEEKRTLEKEIGQMSKAIMKRSTFANPFTNDFKRLTLFGESDTPKSRSFDLYQY</sequence>
<dbReference type="AlphaFoldDB" id="A0A1A6AGF9"/>
<evidence type="ECO:0000256" key="4">
    <source>
        <dbReference type="RuleBase" id="RU363090"/>
    </source>
</evidence>
<dbReference type="PANTHER" id="PTHR12400:SF21">
    <property type="entry name" value="KINASE"/>
    <property type="match status" value="1"/>
</dbReference>
<evidence type="ECO:0000313" key="8">
    <source>
        <dbReference type="EMBL" id="WWC58438.1"/>
    </source>
</evidence>
<reference evidence="8" key="2">
    <citation type="submission" date="2013-07" db="EMBL/GenBank/DDBJ databases">
        <authorList>
            <consortium name="The Broad Institute Genome Sequencing Platform"/>
            <person name="Cuomo C."/>
            <person name="Litvintseva A."/>
            <person name="Chen Y."/>
            <person name="Heitman J."/>
            <person name="Sun S."/>
            <person name="Springer D."/>
            <person name="Dromer F."/>
            <person name="Young S.K."/>
            <person name="Zeng Q."/>
            <person name="Gargeya S."/>
            <person name="Fitzgerald M."/>
            <person name="Abouelleil A."/>
            <person name="Alvarado L."/>
            <person name="Berlin A.M."/>
            <person name="Chapman S.B."/>
            <person name="Dewar J."/>
            <person name="Goldberg J."/>
            <person name="Griggs A."/>
            <person name="Gujja S."/>
            <person name="Hansen M."/>
            <person name="Howarth C."/>
            <person name="Imamovic A."/>
            <person name="Larimer J."/>
            <person name="McCowan C."/>
            <person name="Murphy C."/>
            <person name="Pearson M."/>
            <person name="Priest M."/>
            <person name="Roberts A."/>
            <person name="Saif S."/>
            <person name="Shea T."/>
            <person name="Sykes S."/>
            <person name="Wortman J."/>
            <person name="Nusbaum C."/>
            <person name="Birren B."/>
        </authorList>
    </citation>
    <scope>NUCLEOTIDE SEQUENCE</scope>
    <source>
        <strain evidence="8">CBS 10117</strain>
    </source>
</reference>
<feature type="region of interest" description="Disordered" evidence="6">
    <location>
        <begin position="63"/>
        <end position="98"/>
    </location>
</feature>
<organism evidence="7">
    <name type="scientific">Kwoniella dejecticola CBS 10117</name>
    <dbReference type="NCBI Taxonomy" id="1296121"/>
    <lineage>
        <taxon>Eukaryota</taxon>
        <taxon>Fungi</taxon>
        <taxon>Dikarya</taxon>
        <taxon>Basidiomycota</taxon>
        <taxon>Agaricomycotina</taxon>
        <taxon>Tremellomycetes</taxon>
        <taxon>Tremellales</taxon>
        <taxon>Cryptococcaceae</taxon>
        <taxon>Kwoniella</taxon>
    </lineage>
</organism>
<keyword evidence="5" id="KW-0175">Coiled coil</keyword>
<evidence type="ECO:0000256" key="2">
    <source>
        <dbReference type="ARBA" id="ARBA00022679"/>
    </source>
</evidence>
<protein>
    <recommendedName>
        <fullName evidence="4">Kinase</fullName>
        <ecNumber evidence="4">2.7.-.-</ecNumber>
    </recommendedName>
</protein>
<dbReference type="Gene3D" id="3.30.470.160">
    <property type="entry name" value="Inositol polyphosphate kinase"/>
    <property type="match status" value="2"/>
</dbReference>
<dbReference type="GO" id="GO:0032958">
    <property type="term" value="P:inositol phosphate biosynthetic process"/>
    <property type="evidence" value="ECO:0007669"/>
    <property type="project" value="InterPro"/>
</dbReference>
<gene>
    <name evidence="7" type="ORF">I303_00983</name>
    <name evidence="8" type="ORF">I303_100979</name>
</gene>
<evidence type="ECO:0000256" key="5">
    <source>
        <dbReference type="SAM" id="Coils"/>
    </source>
</evidence>
<keyword evidence="9" id="KW-1185">Reference proteome</keyword>
<evidence type="ECO:0000313" key="7">
    <source>
        <dbReference type="EMBL" id="OBR89160.1"/>
    </source>
</evidence>
<dbReference type="SUPFAM" id="SSF56104">
    <property type="entry name" value="SAICAR synthase-like"/>
    <property type="match status" value="1"/>
</dbReference>
<evidence type="ECO:0000256" key="3">
    <source>
        <dbReference type="ARBA" id="ARBA00022777"/>
    </source>
</evidence>
<dbReference type="Proteomes" id="UP000078595">
    <property type="component" value="Chromosome 1"/>
</dbReference>
<feature type="region of interest" description="Disordered" evidence="6">
    <location>
        <begin position="670"/>
        <end position="716"/>
    </location>
</feature>
<dbReference type="VEuPathDB" id="FungiDB:I303_00983"/>